<reference evidence="5 6" key="1">
    <citation type="submission" date="2019-07" db="EMBL/GenBank/DDBJ databases">
        <title>Genomes of sea-ice associated Colwellia species.</title>
        <authorList>
            <person name="Bowman J.P."/>
        </authorList>
    </citation>
    <scope>NUCLEOTIDE SEQUENCE [LARGE SCALE GENOMIC DNA]</scope>
    <source>
        <strain evidence="5 6">ACAM 459</strain>
    </source>
</reference>
<keyword evidence="2" id="KW-0521">NADP</keyword>
<evidence type="ECO:0000313" key="5">
    <source>
        <dbReference type="EMBL" id="TWX64147.1"/>
    </source>
</evidence>
<organism evidence="5 6">
    <name type="scientific">Colwellia demingiae</name>
    <dbReference type="NCBI Taxonomy" id="89401"/>
    <lineage>
        <taxon>Bacteria</taxon>
        <taxon>Pseudomonadati</taxon>
        <taxon>Pseudomonadota</taxon>
        <taxon>Gammaproteobacteria</taxon>
        <taxon>Alteromonadales</taxon>
        <taxon>Colwelliaceae</taxon>
        <taxon>Colwellia</taxon>
    </lineage>
</organism>
<dbReference type="EMBL" id="VOLT01000015">
    <property type="protein sequence ID" value="TWX64147.1"/>
    <property type="molecule type" value="Genomic_DNA"/>
</dbReference>
<dbReference type="GO" id="GO:0008709">
    <property type="term" value="F:cholate 7-alpha-dehydrogenase (NAD+) activity"/>
    <property type="evidence" value="ECO:0007669"/>
    <property type="project" value="TreeGrafter"/>
</dbReference>
<dbReference type="PRINTS" id="PR00080">
    <property type="entry name" value="SDRFAMILY"/>
</dbReference>
<comment type="caution">
    <text evidence="5">The sequence shown here is derived from an EMBL/GenBank/DDBJ whole genome shotgun (WGS) entry which is preliminary data.</text>
</comment>
<keyword evidence="3" id="KW-0560">Oxidoreductase</keyword>
<dbReference type="PANTHER" id="PTHR43618:SF8">
    <property type="entry name" value="7ALPHA-HYDROXYSTEROID DEHYDROGENASE"/>
    <property type="match status" value="1"/>
</dbReference>
<gene>
    <name evidence="5" type="ORF">ESZ36_21005</name>
</gene>
<dbReference type="SUPFAM" id="SSF51735">
    <property type="entry name" value="NAD(P)-binding Rossmann-fold domains"/>
    <property type="match status" value="1"/>
</dbReference>
<name>A0A5C6Q6G6_9GAMM</name>
<dbReference type="InterPro" id="IPR052178">
    <property type="entry name" value="Sec_Metab_Biosynth_SDR"/>
</dbReference>
<dbReference type="PROSITE" id="PS00061">
    <property type="entry name" value="ADH_SHORT"/>
    <property type="match status" value="1"/>
</dbReference>
<dbReference type="FunFam" id="3.40.50.720:FF:000084">
    <property type="entry name" value="Short-chain dehydrogenase reductase"/>
    <property type="match status" value="1"/>
</dbReference>
<dbReference type="Gene3D" id="3.40.50.720">
    <property type="entry name" value="NAD(P)-binding Rossmann-like Domain"/>
    <property type="match status" value="1"/>
</dbReference>
<evidence type="ECO:0000256" key="3">
    <source>
        <dbReference type="ARBA" id="ARBA00023002"/>
    </source>
</evidence>
<dbReference type="GO" id="GO:0005829">
    <property type="term" value="C:cytosol"/>
    <property type="evidence" value="ECO:0007669"/>
    <property type="project" value="TreeGrafter"/>
</dbReference>
<proteinExistence type="inferred from homology"/>
<evidence type="ECO:0000256" key="4">
    <source>
        <dbReference type="RuleBase" id="RU000363"/>
    </source>
</evidence>
<evidence type="ECO:0000313" key="6">
    <source>
        <dbReference type="Proteomes" id="UP000321822"/>
    </source>
</evidence>
<dbReference type="PRINTS" id="PR00081">
    <property type="entry name" value="GDHRDH"/>
</dbReference>
<dbReference type="Proteomes" id="UP000321822">
    <property type="component" value="Unassembled WGS sequence"/>
</dbReference>
<dbReference type="OrthoDB" id="9775864at2"/>
<accession>A0A5C6Q6G6</accession>
<dbReference type="Pfam" id="PF00106">
    <property type="entry name" value="adh_short"/>
    <property type="match status" value="1"/>
</dbReference>
<keyword evidence="6" id="KW-1185">Reference proteome</keyword>
<dbReference type="PANTHER" id="PTHR43618">
    <property type="entry name" value="7-ALPHA-HYDROXYSTEROID DEHYDROGENASE"/>
    <property type="match status" value="1"/>
</dbReference>
<dbReference type="InterPro" id="IPR036291">
    <property type="entry name" value="NAD(P)-bd_dom_sf"/>
</dbReference>
<comment type="similarity">
    <text evidence="1 4">Belongs to the short-chain dehydrogenases/reductases (SDR) family.</text>
</comment>
<dbReference type="RefSeq" id="WP_146791508.1">
    <property type="nucleotide sequence ID" value="NZ_VOLT01000015.1"/>
</dbReference>
<dbReference type="AlphaFoldDB" id="A0A5C6Q6G6"/>
<dbReference type="InterPro" id="IPR002347">
    <property type="entry name" value="SDR_fam"/>
</dbReference>
<sequence length="262" mass="27915">MKNLFSLSGKVALVTGGSRGLGAMIARGFVENGVKTYITARNEDELNATVKELNMLGECIAIAADLSTLSGIEALVNTISLHESKLDILVNNAGAAWGAPFAEFPEEGWDKVMNLNAKSPFFVTQKLLTLLSSSATSDSPARVINIASINGINNPKANNYSYAASKAAVIQMTRHLAADLVKDNININAIAPGFFLSKLTKYIVNEQEERFAKKMVPKERLGKAEDIAGTAIYLSSQASSWMTGHTLVLDGGVIASSGYGEL</sequence>
<protein>
    <submittedName>
        <fullName evidence="5">SDR family oxidoreductase</fullName>
    </submittedName>
</protein>
<evidence type="ECO:0000256" key="1">
    <source>
        <dbReference type="ARBA" id="ARBA00006484"/>
    </source>
</evidence>
<dbReference type="InterPro" id="IPR020904">
    <property type="entry name" value="Sc_DH/Rdtase_CS"/>
</dbReference>
<evidence type="ECO:0000256" key="2">
    <source>
        <dbReference type="ARBA" id="ARBA00022857"/>
    </source>
</evidence>